<sequence>MKRVLIPLVLFASSCSVVKSARVRDDWSQGDNAVVKRLAIVVSPLPDGKEKVGEAWGRIARRYVNQKRDFLVKKELVAHPSPGLAEVCGGEDNIEGVLWLKPALTTKGSGFEVEVLGALSRCSDGREAWNGTAAGSFDSKDPLLVEVTNIYVQEFGDEVGPYVPPALNVLRPLLDTLPQPVLTEADQDEKITLD</sequence>
<evidence type="ECO:0008006" key="3">
    <source>
        <dbReference type="Google" id="ProtNLM"/>
    </source>
</evidence>
<proteinExistence type="predicted"/>
<reference evidence="1 2" key="1">
    <citation type="submission" date="2017-08" db="EMBL/GenBank/DDBJ databases">
        <title>Infants hospitalized years apart are colonized by the same room-sourced microbial strains.</title>
        <authorList>
            <person name="Brooks B."/>
            <person name="Olm M.R."/>
            <person name="Firek B.A."/>
            <person name="Baker R."/>
            <person name="Thomas B.C."/>
            <person name="Morowitz M.J."/>
            <person name="Banfield J.F."/>
        </authorList>
    </citation>
    <scope>NUCLEOTIDE SEQUENCE [LARGE SCALE GENOMIC DNA]</scope>
    <source>
        <strain evidence="1">S2_003_000_R2_14</strain>
    </source>
</reference>
<dbReference type="EMBL" id="QFQP01000021">
    <property type="protein sequence ID" value="PZR09392.1"/>
    <property type="molecule type" value="Genomic_DNA"/>
</dbReference>
<name>A0A2W5T2S5_9BACT</name>
<gene>
    <name evidence="1" type="ORF">DI536_22705</name>
</gene>
<comment type="caution">
    <text evidence="1">The sequence shown here is derived from an EMBL/GenBank/DDBJ whole genome shotgun (WGS) entry which is preliminary data.</text>
</comment>
<dbReference type="Proteomes" id="UP000249061">
    <property type="component" value="Unassembled WGS sequence"/>
</dbReference>
<evidence type="ECO:0000313" key="2">
    <source>
        <dbReference type="Proteomes" id="UP000249061"/>
    </source>
</evidence>
<evidence type="ECO:0000313" key="1">
    <source>
        <dbReference type="EMBL" id="PZR09392.1"/>
    </source>
</evidence>
<protein>
    <recommendedName>
        <fullName evidence="3">Lipoprotein</fullName>
    </recommendedName>
</protein>
<organism evidence="1 2">
    <name type="scientific">Archangium gephyra</name>
    <dbReference type="NCBI Taxonomy" id="48"/>
    <lineage>
        <taxon>Bacteria</taxon>
        <taxon>Pseudomonadati</taxon>
        <taxon>Myxococcota</taxon>
        <taxon>Myxococcia</taxon>
        <taxon>Myxococcales</taxon>
        <taxon>Cystobacterineae</taxon>
        <taxon>Archangiaceae</taxon>
        <taxon>Archangium</taxon>
    </lineage>
</organism>
<dbReference type="InterPro" id="IPR031027">
    <property type="entry name" value="Lipo_MXAN_6521"/>
</dbReference>
<dbReference type="NCBIfam" id="TIGR04455">
    <property type="entry name" value="lipo_MXAN_6521"/>
    <property type="match status" value="1"/>
</dbReference>
<dbReference type="AlphaFoldDB" id="A0A2W5T2S5"/>
<dbReference type="PROSITE" id="PS51257">
    <property type="entry name" value="PROKAR_LIPOPROTEIN"/>
    <property type="match status" value="1"/>
</dbReference>
<accession>A0A2W5T2S5</accession>